<evidence type="ECO:0000313" key="2">
    <source>
        <dbReference type="Proteomes" id="UP000176501"/>
    </source>
</evidence>
<accession>A0A1F7W4R7</accession>
<dbReference type="Proteomes" id="UP000176501">
    <property type="component" value="Unassembled WGS sequence"/>
</dbReference>
<evidence type="ECO:0008006" key="3">
    <source>
        <dbReference type="Google" id="ProtNLM"/>
    </source>
</evidence>
<dbReference type="AlphaFoldDB" id="A0A1F7W4R7"/>
<protein>
    <recommendedName>
        <fullName evidence="3">Apea-like HEPN domain-containing protein</fullName>
    </recommendedName>
</protein>
<reference evidence="1 2" key="1">
    <citation type="journal article" date="2016" name="Nat. Commun.">
        <title>Thousands of microbial genomes shed light on interconnected biogeochemical processes in an aquifer system.</title>
        <authorList>
            <person name="Anantharaman K."/>
            <person name="Brown C.T."/>
            <person name="Hug L.A."/>
            <person name="Sharon I."/>
            <person name="Castelle C.J."/>
            <person name="Probst A.J."/>
            <person name="Thomas B.C."/>
            <person name="Singh A."/>
            <person name="Wilkins M.J."/>
            <person name="Karaoz U."/>
            <person name="Brodie E.L."/>
            <person name="Williams K.H."/>
            <person name="Hubbard S.S."/>
            <person name="Banfield J.F."/>
        </authorList>
    </citation>
    <scope>NUCLEOTIDE SEQUENCE [LARGE SCALE GENOMIC DNA]</scope>
</reference>
<comment type="caution">
    <text evidence="1">The sequence shown here is derived from an EMBL/GenBank/DDBJ whole genome shotgun (WGS) entry which is preliminary data.</text>
</comment>
<gene>
    <name evidence="1" type="ORF">A2304_00600</name>
</gene>
<dbReference type="EMBL" id="MGFE01000030">
    <property type="protein sequence ID" value="OGL97750.1"/>
    <property type="molecule type" value="Genomic_DNA"/>
</dbReference>
<name>A0A1F7W4R7_9BACT</name>
<proteinExistence type="predicted"/>
<sequence>MTNKGELARQPNDNRMAWIRNIESLTSDKKGSYVVECEFLSEARISSVLSYADGMIQCGGLEFEKDENGLYRYLLRLEHAGIKDPSYNKFADKDGYYFKDGILGELLAIFSLFFQARFYPIATYMGELTPTSLPSRHGVHLRYQKPILGNYPEIFDKNKTRRFSELQGFLDMIRGIPPQSHHVVIRAIDHYARALREIGVDTEMVFIRLVSSIEALSGDFAIPTEQNPLHGANYAIFDDVELSDRQRKQLREMLKVDKTGSITVDKSKKKFLGFLDTYSVGCLRGGNRKAKHCKIYRKDVPKYLRSIYDARSCYLHDGLSMYISEQYAAAYNWDVDPGLGMTIDNHQFSGSSKLPHPSWFENMVRHALMKYMNALASGTGL</sequence>
<evidence type="ECO:0000313" key="1">
    <source>
        <dbReference type="EMBL" id="OGL97750.1"/>
    </source>
</evidence>
<organism evidence="1 2">
    <name type="scientific">Candidatus Uhrbacteria bacterium RIFOXYB2_FULL_57_15</name>
    <dbReference type="NCBI Taxonomy" id="1802422"/>
    <lineage>
        <taxon>Bacteria</taxon>
        <taxon>Candidatus Uhriibacteriota</taxon>
    </lineage>
</organism>